<keyword evidence="5 6" id="KW-0472">Membrane</keyword>
<name>B4VQ27_9CYAN</name>
<dbReference type="HOGENOM" id="CLU_074749_0_0_3"/>
<dbReference type="Proteomes" id="UP000003835">
    <property type="component" value="Unassembled WGS sequence"/>
</dbReference>
<keyword evidence="3 6" id="KW-0812">Transmembrane</keyword>
<keyword evidence="4 6" id="KW-1133">Transmembrane helix</keyword>
<evidence type="ECO:0000256" key="1">
    <source>
        <dbReference type="ARBA" id="ARBA00004651"/>
    </source>
</evidence>
<dbReference type="PANTHER" id="PTHR40277:SF1">
    <property type="entry name" value="BLL5419 PROTEIN"/>
    <property type="match status" value="1"/>
</dbReference>
<protein>
    <submittedName>
        <fullName evidence="7">Uncharacterized protein</fullName>
    </submittedName>
</protein>
<evidence type="ECO:0000256" key="6">
    <source>
        <dbReference type="SAM" id="Phobius"/>
    </source>
</evidence>
<evidence type="ECO:0000313" key="8">
    <source>
        <dbReference type="Proteomes" id="UP000003835"/>
    </source>
</evidence>
<accession>B4VQ27</accession>
<dbReference type="AlphaFoldDB" id="B4VQ27"/>
<feature type="transmembrane region" description="Helical" evidence="6">
    <location>
        <begin position="67"/>
        <end position="94"/>
    </location>
</feature>
<dbReference type="NCBIfam" id="TIGR00374">
    <property type="entry name" value="flippase-like domain"/>
    <property type="match status" value="1"/>
</dbReference>
<proteinExistence type="predicted"/>
<feature type="transmembrane region" description="Helical" evidence="6">
    <location>
        <begin position="106"/>
        <end position="125"/>
    </location>
</feature>
<keyword evidence="8" id="KW-1185">Reference proteome</keyword>
<keyword evidence="2" id="KW-1003">Cell membrane</keyword>
<evidence type="ECO:0000256" key="2">
    <source>
        <dbReference type="ARBA" id="ARBA00022475"/>
    </source>
</evidence>
<dbReference type="InterPro" id="IPR022791">
    <property type="entry name" value="L-PG_synthase/AglD"/>
</dbReference>
<feature type="transmembrane region" description="Helical" evidence="6">
    <location>
        <begin position="195"/>
        <end position="218"/>
    </location>
</feature>
<dbReference type="PANTHER" id="PTHR40277">
    <property type="entry name" value="BLL5419 PROTEIN"/>
    <property type="match status" value="1"/>
</dbReference>
<feature type="transmembrane region" description="Helical" evidence="6">
    <location>
        <begin position="167"/>
        <end position="189"/>
    </location>
</feature>
<evidence type="ECO:0000313" key="7">
    <source>
        <dbReference type="EMBL" id="EDX76038.1"/>
    </source>
</evidence>
<evidence type="ECO:0000256" key="3">
    <source>
        <dbReference type="ARBA" id="ARBA00022692"/>
    </source>
</evidence>
<sequence>MSLIAPITILNAWRLQQLIPMPYQMKFGQVYQLILIANSLNMVLPSKMGDVAKAYFIKEQGHIDGCLSLCLIIFEKLCDMLSVLICCGFGLFFYDTKSQVLEGVSIFIFLAILGGFVILFSAELMPTIDRTLKINYPRLHQKSKNLIKSWRTLNHYIWHNKIIFGKIILTSLIISFLNFLQIWLLIIALNAWTPFLISLALTPLAILAGLLPFTFAGIGTRDAAFIMLYQPFFNTPTGAALGLLCTSRYLLPAIMGLPFLGRSLSFIQQKPHYQKEL</sequence>
<evidence type="ECO:0000256" key="4">
    <source>
        <dbReference type="ARBA" id="ARBA00022989"/>
    </source>
</evidence>
<dbReference type="eggNOG" id="COG0392">
    <property type="taxonomic scope" value="Bacteria"/>
</dbReference>
<organism evidence="7 8">
    <name type="scientific">Coleofasciculus chthonoplastes PCC 7420</name>
    <dbReference type="NCBI Taxonomy" id="118168"/>
    <lineage>
        <taxon>Bacteria</taxon>
        <taxon>Bacillati</taxon>
        <taxon>Cyanobacteriota</taxon>
        <taxon>Cyanophyceae</taxon>
        <taxon>Coleofasciculales</taxon>
        <taxon>Coleofasciculaceae</taxon>
        <taxon>Coleofasciculus</taxon>
    </lineage>
</organism>
<dbReference type="EMBL" id="DS989847">
    <property type="protein sequence ID" value="EDX76038.1"/>
    <property type="molecule type" value="Genomic_DNA"/>
</dbReference>
<evidence type="ECO:0000256" key="5">
    <source>
        <dbReference type="ARBA" id="ARBA00023136"/>
    </source>
</evidence>
<dbReference type="Pfam" id="PF03706">
    <property type="entry name" value="LPG_synthase_TM"/>
    <property type="match status" value="1"/>
</dbReference>
<dbReference type="STRING" id="118168.MC7420_5472"/>
<reference evidence="7 8" key="1">
    <citation type="submission" date="2008-07" db="EMBL/GenBank/DDBJ databases">
        <authorList>
            <person name="Tandeau de Marsac N."/>
            <person name="Ferriera S."/>
            <person name="Johnson J."/>
            <person name="Kravitz S."/>
            <person name="Beeson K."/>
            <person name="Sutton G."/>
            <person name="Rogers Y.-H."/>
            <person name="Friedman R."/>
            <person name="Frazier M."/>
            <person name="Venter J.C."/>
        </authorList>
    </citation>
    <scope>NUCLEOTIDE SEQUENCE [LARGE SCALE GENOMIC DNA]</scope>
    <source>
        <strain evidence="7 8">PCC 7420</strain>
    </source>
</reference>
<comment type="subcellular location">
    <subcellularLocation>
        <location evidence="1">Cell membrane</location>
        <topology evidence="1">Multi-pass membrane protein</topology>
    </subcellularLocation>
</comment>
<dbReference type="GO" id="GO:0005886">
    <property type="term" value="C:plasma membrane"/>
    <property type="evidence" value="ECO:0007669"/>
    <property type="project" value="UniProtKB-SubCell"/>
</dbReference>
<gene>
    <name evidence="7" type="ORF">MC7420_5472</name>
</gene>